<accession>A0A6M9PI15</accession>
<sequence length="153" mass="16882">MPPTHAKDLILKRSLIPTFLLVLMATGCATNISSKDAKPVPKDRLLAYQIPDEKRTYPLSVTRDEGFLGGGCYLELWIESIKVAQFDTGETATFYVEPFVQTAGVNYDQEGKGLCSLAMNRPFYYEIVSVGRKTKPAYHIGIRGNSPAMGMGN</sequence>
<proteinExistence type="predicted"/>
<dbReference type="KEGG" id="pard:DN92_02855"/>
<gene>
    <name evidence="1" type="ORF">DN92_02855</name>
</gene>
<dbReference type="PROSITE" id="PS51257">
    <property type="entry name" value="PROKAR_LIPOPROTEIN"/>
    <property type="match status" value="1"/>
</dbReference>
<name>A0A6M9PI15_9BURK</name>
<dbReference type="AlphaFoldDB" id="A0A6M9PI15"/>
<dbReference type="Proteomes" id="UP000501090">
    <property type="component" value="Chromosome"/>
</dbReference>
<organism evidence="1 2">
    <name type="scientific">Polynucleobacter arcticus</name>
    <dbReference type="NCBI Taxonomy" id="1743165"/>
    <lineage>
        <taxon>Bacteria</taxon>
        <taxon>Pseudomonadati</taxon>
        <taxon>Pseudomonadota</taxon>
        <taxon>Betaproteobacteria</taxon>
        <taxon>Burkholderiales</taxon>
        <taxon>Burkholderiaceae</taxon>
        <taxon>Polynucleobacter</taxon>
    </lineage>
</organism>
<protein>
    <recommendedName>
        <fullName evidence="3">Lipoprotein</fullName>
    </recommendedName>
</protein>
<evidence type="ECO:0008006" key="3">
    <source>
        <dbReference type="Google" id="ProtNLM"/>
    </source>
</evidence>
<keyword evidence="2" id="KW-1185">Reference proteome</keyword>
<evidence type="ECO:0000313" key="1">
    <source>
        <dbReference type="EMBL" id="QKM60061.1"/>
    </source>
</evidence>
<reference evidence="1 2" key="1">
    <citation type="submission" date="2018-04" db="EMBL/GenBank/DDBJ databases">
        <title>Polynucleobacter sp. UK-Long2-W17 genome.</title>
        <authorList>
            <person name="Hahn M.W."/>
        </authorList>
    </citation>
    <scope>NUCLEOTIDE SEQUENCE [LARGE SCALE GENOMIC DNA]</scope>
    <source>
        <strain evidence="1 2">UK-Long2-W17</strain>
    </source>
</reference>
<evidence type="ECO:0000313" key="2">
    <source>
        <dbReference type="Proteomes" id="UP000501090"/>
    </source>
</evidence>
<dbReference type="EMBL" id="CP028940">
    <property type="protein sequence ID" value="QKM60061.1"/>
    <property type="molecule type" value="Genomic_DNA"/>
</dbReference>